<organism evidence="1 2">
    <name type="scientific">Mortierella polycephala</name>
    <dbReference type="NCBI Taxonomy" id="41804"/>
    <lineage>
        <taxon>Eukaryota</taxon>
        <taxon>Fungi</taxon>
        <taxon>Fungi incertae sedis</taxon>
        <taxon>Mucoromycota</taxon>
        <taxon>Mortierellomycotina</taxon>
        <taxon>Mortierellomycetes</taxon>
        <taxon>Mortierellales</taxon>
        <taxon>Mortierellaceae</taxon>
        <taxon>Mortierella</taxon>
    </lineage>
</organism>
<protein>
    <submittedName>
        <fullName evidence="1">Uncharacterized protein</fullName>
    </submittedName>
</protein>
<proteinExistence type="predicted"/>
<evidence type="ECO:0000313" key="1">
    <source>
        <dbReference type="EMBL" id="KAG0247464.1"/>
    </source>
</evidence>
<comment type="caution">
    <text evidence="1">The sequence shown here is derived from an EMBL/GenBank/DDBJ whole genome shotgun (WGS) entry which is preliminary data.</text>
</comment>
<dbReference type="Proteomes" id="UP000726737">
    <property type="component" value="Unassembled WGS sequence"/>
</dbReference>
<dbReference type="EMBL" id="JAAAJA010001380">
    <property type="protein sequence ID" value="KAG0247464.1"/>
    <property type="molecule type" value="Genomic_DNA"/>
</dbReference>
<dbReference type="OrthoDB" id="2402312at2759"/>
<gene>
    <name evidence="1" type="ORF">BG011_001447</name>
</gene>
<evidence type="ECO:0000313" key="2">
    <source>
        <dbReference type="Proteomes" id="UP000726737"/>
    </source>
</evidence>
<dbReference type="AlphaFoldDB" id="A0A9P6PKI9"/>
<name>A0A9P6PKI9_9FUNG</name>
<accession>A0A9P6PKI9</accession>
<sequence>MIEKKYTGNYQVAIFATLLNNMNNKFESTYFKYYEDQPKGPQDRCHERGDELAHEFFVAIDGPSRNEYASYKDSSVFLEAYAGVSNDERCFFEQIREGRACNEYYDID</sequence>
<keyword evidence="2" id="KW-1185">Reference proteome</keyword>
<reference evidence="1" key="1">
    <citation type="journal article" date="2020" name="Fungal Divers.">
        <title>Resolving the Mortierellaceae phylogeny through synthesis of multi-gene phylogenetics and phylogenomics.</title>
        <authorList>
            <person name="Vandepol N."/>
            <person name="Liber J."/>
            <person name="Desiro A."/>
            <person name="Na H."/>
            <person name="Kennedy M."/>
            <person name="Barry K."/>
            <person name="Grigoriev I.V."/>
            <person name="Miller A.N."/>
            <person name="O'Donnell K."/>
            <person name="Stajich J.E."/>
            <person name="Bonito G."/>
        </authorList>
    </citation>
    <scope>NUCLEOTIDE SEQUENCE</scope>
    <source>
        <strain evidence="1">KOD948</strain>
    </source>
</reference>